<organism evidence="1 2">
    <name type="scientific">Crystallibacter crystallopoietes</name>
    <dbReference type="NCBI Taxonomy" id="37928"/>
    <lineage>
        <taxon>Bacteria</taxon>
        <taxon>Bacillati</taxon>
        <taxon>Actinomycetota</taxon>
        <taxon>Actinomycetes</taxon>
        <taxon>Micrococcales</taxon>
        <taxon>Micrococcaceae</taxon>
        <taxon>Crystallibacter</taxon>
    </lineage>
</organism>
<dbReference type="EMBL" id="FNKH01000002">
    <property type="protein sequence ID" value="SDQ50020.1"/>
    <property type="molecule type" value="Genomic_DNA"/>
</dbReference>
<dbReference type="Proteomes" id="UP000181917">
    <property type="component" value="Unassembled WGS sequence"/>
</dbReference>
<accession>A0A1H1BDZ5</accession>
<keyword evidence="2" id="KW-1185">Reference proteome</keyword>
<sequence length="138" mass="15075">MRPVVSARTLAEIKAFVLGSIADDLAMAFEAQQALDGEQWDWQPHARLCLIAGGAVATPSSTLASFLVLHASPAVVRDAALRDRELILMIDRELIVGEAMLRVLHGLLSKYGENIEGFDPSWRSKIEMVLHGAVITVR</sequence>
<proteinExistence type="predicted"/>
<gene>
    <name evidence="1" type="ORF">SAMN04489742_1359</name>
</gene>
<reference evidence="1 2" key="1">
    <citation type="submission" date="2016-10" db="EMBL/GenBank/DDBJ databases">
        <authorList>
            <person name="de Groot N.N."/>
        </authorList>
    </citation>
    <scope>NUCLEOTIDE SEQUENCE [LARGE SCALE GENOMIC DNA]</scope>
    <source>
        <strain evidence="1 2">DSM 20117</strain>
    </source>
</reference>
<dbReference type="KEGG" id="acry:AC20117_10570"/>
<name>A0A1H1BDZ5_9MICC</name>
<evidence type="ECO:0000313" key="2">
    <source>
        <dbReference type="Proteomes" id="UP000181917"/>
    </source>
</evidence>
<dbReference type="RefSeq" id="WP_074699777.1">
    <property type="nucleotide sequence ID" value="NZ_CP018863.1"/>
</dbReference>
<protein>
    <submittedName>
        <fullName evidence="1">Uncharacterized protein</fullName>
    </submittedName>
</protein>
<dbReference type="AlphaFoldDB" id="A0A1H1BDZ5"/>
<evidence type="ECO:0000313" key="1">
    <source>
        <dbReference type="EMBL" id="SDQ50020.1"/>
    </source>
</evidence>
<dbReference type="STRING" id="37928.SAMN04489742_1359"/>